<name>A0A2S9Y003_9BACT</name>
<sequence>MNYATEQPDPKTIESLEGPAVLIFGTNWCGFCQAAQAMIEQVLSDVRRVEVEDGRGRKLGRMFRVKLWPTLIFLRDGVEVARVVRPQAPAELAAALATLKASATGG</sequence>
<dbReference type="CDD" id="cd02947">
    <property type="entry name" value="TRX_family"/>
    <property type="match status" value="1"/>
</dbReference>
<accession>A0A2S9Y003</accession>
<protein>
    <submittedName>
        <fullName evidence="2">Thioredoxin</fullName>
    </submittedName>
</protein>
<evidence type="ECO:0000313" key="2">
    <source>
        <dbReference type="EMBL" id="PRP98300.1"/>
    </source>
</evidence>
<dbReference type="RefSeq" id="WP_106392400.1">
    <property type="nucleotide sequence ID" value="NZ_PVNK01000146.1"/>
</dbReference>
<dbReference type="Gene3D" id="3.40.30.10">
    <property type="entry name" value="Glutaredoxin"/>
    <property type="match status" value="1"/>
</dbReference>
<dbReference type="InterPro" id="IPR013766">
    <property type="entry name" value="Thioredoxin_domain"/>
</dbReference>
<comment type="caution">
    <text evidence="2">The sequence shown here is derived from an EMBL/GenBank/DDBJ whole genome shotgun (WGS) entry which is preliminary data.</text>
</comment>
<gene>
    <name evidence="2" type="ORF">ENSA5_30330</name>
</gene>
<reference evidence="2 3" key="1">
    <citation type="submission" date="2018-03" db="EMBL/GenBank/DDBJ databases">
        <title>Draft Genome Sequences of the Obligatory Marine Myxobacteria Enhygromyxa salina SWB005.</title>
        <authorList>
            <person name="Poehlein A."/>
            <person name="Moghaddam J.A."/>
            <person name="Harms H."/>
            <person name="Alanjari M."/>
            <person name="Koenig G.M."/>
            <person name="Daniel R."/>
            <person name="Schaeberle T.F."/>
        </authorList>
    </citation>
    <scope>NUCLEOTIDE SEQUENCE [LARGE SCALE GENOMIC DNA]</scope>
    <source>
        <strain evidence="2 3">SWB005</strain>
    </source>
</reference>
<dbReference type="EMBL" id="PVNK01000146">
    <property type="protein sequence ID" value="PRP98300.1"/>
    <property type="molecule type" value="Genomic_DNA"/>
</dbReference>
<dbReference type="OrthoDB" id="215495at2"/>
<dbReference type="AlphaFoldDB" id="A0A2S9Y003"/>
<evidence type="ECO:0000259" key="1">
    <source>
        <dbReference type="Pfam" id="PF00085"/>
    </source>
</evidence>
<dbReference type="InterPro" id="IPR036249">
    <property type="entry name" value="Thioredoxin-like_sf"/>
</dbReference>
<proteinExistence type="predicted"/>
<evidence type="ECO:0000313" key="3">
    <source>
        <dbReference type="Proteomes" id="UP000237968"/>
    </source>
</evidence>
<feature type="domain" description="Thioredoxin" evidence="1">
    <location>
        <begin position="13"/>
        <end position="96"/>
    </location>
</feature>
<keyword evidence="3" id="KW-1185">Reference proteome</keyword>
<dbReference type="Proteomes" id="UP000237968">
    <property type="component" value="Unassembled WGS sequence"/>
</dbReference>
<dbReference type="Pfam" id="PF00085">
    <property type="entry name" value="Thioredoxin"/>
    <property type="match status" value="1"/>
</dbReference>
<dbReference type="SUPFAM" id="SSF52833">
    <property type="entry name" value="Thioredoxin-like"/>
    <property type="match status" value="1"/>
</dbReference>
<organism evidence="2 3">
    <name type="scientific">Enhygromyxa salina</name>
    <dbReference type="NCBI Taxonomy" id="215803"/>
    <lineage>
        <taxon>Bacteria</taxon>
        <taxon>Pseudomonadati</taxon>
        <taxon>Myxococcota</taxon>
        <taxon>Polyangia</taxon>
        <taxon>Nannocystales</taxon>
        <taxon>Nannocystaceae</taxon>
        <taxon>Enhygromyxa</taxon>
    </lineage>
</organism>